<evidence type="ECO:0000256" key="9">
    <source>
        <dbReference type="SAM" id="Phobius"/>
    </source>
</evidence>
<protein>
    <recommendedName>
        <fullName evidence="2">histidine kinase</fullName>
        <ecNumber evidence="2">2.7.13.3</ecNumber>
    </recommendedName>
</protein>
<dbReference type="AlphaFoldDB" id="T2GEP3"/>
<accession>T2GEP3</accession>
<dbReference type="EMBL" id="CP006585">
    <property type="protein sequence ID" value="AGW14763.1"/>
    <property type="molecule type" value="Genomic_DNA"/>
</dbReference>
<evidence type="ECO:0000259" key="10">
    <source>
        <dbReference type="PROSITE" id="PS50109"/>
    </source>
</evidence>
<dbReference type="InterPro" id="IPR003594">
    <property type="entry name" value="HATPase_dom"/>
</dbReference>
<comment type="catalytic activity">
    <reaction evidence="1">
        <text>ATP + protein L-histidine = ADP + protein N-phospho-L-histidine.</text>
        <dbReference type="EC" id="2.7.13.3"/>
    </reaction>
</comment>
<dbReference type="PRINTS" id="PR00344">
    <property type="entry name" value="BCTRLSENSOR"/>
</dbReference>
<feature type="domain" description="Histidine kinase" evidence="10">
    <location>
        <begin position="91"/>
        <end position="325"/>
    </location>
</feature>
<dbReference type="Pfam" id="PF02518">
    <property type="entry name" value="HATPase_c"/>
    <property type="match status" value="1"/>
</dbReference>
<dbReference type="PANTHER" id="PTHR43065:SF10">
    <property type="entry name" value="PEROXIDE STRESS-ACTIVATED HISTIDINE KINASE MAK3"/>
    <property type="match status" value="1"/>
</dbReference>
<dbReference type="Gene3D" id="1.10.287.130">
    <property type="match status" value="1"/>
</dbReference>
<evidence type="ECO:0000256" key="5">
    <source>
        <dbReference type="ARBA" id="ARBA00022741"/>
    </source>
</evidence>
<dbReference type="SUPFAM" id="SSF47384">
    <property type="entry name" value="Homodimeric domain of signal transducing histidine kinase"/>
    <property type="match status" value="1"/>
</dbReference>
<evidence type="ECO:0000313" key="12">
    <source>
        <dbReference type="Proteomes" id="UP000016587"/>
    </source>
</evidence>
<evidence type="ECO:0000256" key="3">
    <source>
        <dbReference type="ARBA" id="ARBA00022553"/>
    </source>
</evidence>
<dbReference type="RefSeq" id="WP_021761838.1">
    <property type="nucleotide sequence ID" value="NC_022444.1"/>
</dbReference>
<dbReference type="SMART" id="SM00388">
    <property type="entry name" value="HisKA"/>
    <property type="match status" value="1"/>
</dbReference>
<keyword evidence="6 11" id="KW-0418">Kinase</keyword>
<evidence type="ECO:0000313" key="11">
    <source>
        <dbReference type="EMBL" id="AGW14763.1"/>
    </source>
</evidence>
<evidence type="ECO:0000256" key="1">
    <source>
        <dbReference type="ARBA" id="ARBA00000085"/>
    </source>
</evidence>
<evidence type="ECO:0000256" key="4">
    <source>
        <dbReference type="ARBA" id="ARBA00022679"/>
    </source>
</evidence>
<organism evidence="11 12">
    <name type="scientific">Megalodesulfovibrio gigas (strain ATCC 19364 / DSM 1382 / NCIMB 9332 / VKM B-1759)</name>
    <name type="common">Desulfovibrio gigas</name>
    <dbReference type="NCBI Taxonomy" id="1121448"/>
    <lineage>
        <taxon>Bacteria</taxon>
        <taxon>Pseudomonadati</taxon>
        <taxon>Thermodesulfobacteriota</taxon>
        <taxon>Desulfovibrionia</taxon>
        <taxon>Desulfovibrionales</taxon>
        <taxon>Desulfovibrionaceae</taxon>
        <taxon>Megalodesulfovibrio</taxon>
    </lineage>
</organism>
<gene>
    <name evidence="11" type="ORF">DGI_3045</name>
</gene>
<feature type="transmembrane region" description="Helical" evidence="9">
    <location>
        <begin position="24"/>
        <end position="57"/>
    </location>
</feature>
<dbReference type="KEGG" id="dgg:DGI_3045"/>
<keyword evidence="9" id="KW-0472">Membrane</keyword>
<dbReference type="Proteomes" id="UP000016587">
    <property type="component" value="Chromosome"/>
</dbReference>
<keyword evidence="9" id="KW-0812">Transmembrane</keyword>
<dbReference type="InterPro" id="IPR036890">
    <property type="entry name" value="HATPase_C_sf"/>
</dbReference>
<keyword evidence="5" id="KW-0547">Nucleotide-binding</keyword>
<evidence type="ECO:0000256" key="6">
    <source>
        <dbReference type="ARBA" id="ARBA00022777"/>
    </source>
</evidence>
<dbReference type="Pfam" id="PF00512">
    <property type="entry name" value="HisKA"/>
    <property type="match status" value="1"/>
</dbReference>
<dbReference type="EC" id="2.7.13.3" evidence="2"/>
<evidence type="ECO:0000256" key="2">
    <source>
        <dbReference type="ARBA" id="ARBA00012438"/>
    </source>
</evidence>
<evidence type="ECO:0000256" key="7">
    <source>
        <dbReference type="ARBA" id="ARBA00022840"/>
    </source>
</evidence>
<dbReference type="InterPro" id="IPR003661">
    <property type="entry name" value="HisK_dim/P_dom"/>
</dbReference>
<dbReference type="InterPro" id="IPR004358">
    <property type="entry name" value="Sig_transdc_His_kin-like_C"/>
</dbReference>
<sequence>MLLLLAPDAPWRLLRLGRWTTAGLALAGGLLLLAGWTAGGVAVLAAGSGLAVVGAWWMQRSLARSLAHAQHLDKALLQSQKMAEIGQLASGVAHEINNPLAIIGQEAELALLLLGDENPNGHGADIRDSLRQICQQVARGGDITRKLLDFSRPREAFVQAWDLNRLVEDMILLVERDERLIDVDVIRSYDPTLTSLHTDGPLLRQVLLNLLNNAAQAAQAAQATQATQTVQSGQAPPTRTGHITVTTAKTASHAEISVRDSGAGILPEHLDKLFTPFFTTKAPGQGTGLGLALCKRMVESLGGSIRVHSVYGQGAAFTIQLPLDVPAGRALHEAPRHG</sequence>
<dbReference type="PROSITE" id="PS50109">
    <property type="entry name" value="HIS_KIN"/>
    <property type="match status" value="1"/>
</dbReference>
<proteinExistence type="predicted"/>
<reference evidence="11 12" key="1">
    <citation type="journal article" date="2013" name="J. Bacteriol.">
        <title>Roles of HynAB and Ech, the only two hydrogenases found in the model sulfate reducer Desulfovibrio gigas.</title>
        <authorList>
            <person name="Morais-Silva F.O."/>
            <person name="Santos C.I."/>
            <person name="Rodrigues R."/>
            <person name="Pereira I.A."/>
            <person name="Rodrigues-Pousada C."/>
        </authorList>
    </citation>
    <scope>NUCLEOTIDE SEQUENCE [LARGE SCALE GENOMIC DNA]</scope>
    <source>
        <strain evidence="12">ATCC 19364 / DSM 1382 / NCIMB 9332 / VKM B-1759</strain>
    </source>
</reference>
<dbReference type="PATRIC" id="fig|1121448.10.peg.3004"/>
<dbReference type="STRING" id="1121448.DGI_3045"/>
<reference evidence="12" key="2">
    <citation type="submission" date="2013-07" db="EMBL/GenBank/DDBJ databases">
        <authorList>
            <person name="Morais-Silva F.O."/>
            <person name="Rezende A.M."/>
            <person name="Pimentel C."/>
            <person name="Resende D.M."/>
            <person name="Santos C.I."/>
            <person name="Clemente C."/>
            <person name="de Oliveira L.M."/>
            <person name="da Silva S.M."/>
            <person name="Costa D.A."/>
            <person name="Varela-Raposo A."/>
            <person name="Horacio E.C.A."/>
            <person name="Matos M."/>
            <person name="Flores O."/>
            <person name="Ruiz J.C."/>
            <person name="Rodrigues-Pousada C."/>
        </authorList>
    </citation>
    <scope>NUCLEOTIDE SEQUENCE [LARGE SCALE GENOMIC DNA]</scope>
    <source>
        <strain evidence="12">ATCC 19364 / DSM 1382 / NCIMB 9332 / VKM B-1759</strain>
    </source>
</reference>
<dbReference type="GO" id="GO:0000155">
    <property type="term" value="F:phosphorelay sensor kinase activity"/>
    <property type="evidence" value="ECO:0007669"/>
    <property type="project" value="InterPro"/>
</dbReference>
<keyword evidence="9" id="KW-1133">Transmembrane helix</keyword>
<evidence type="ECO:0000256" key="8">
    <source>
        <dbReference type="ARBA" id="ARBA00023012"/>
    </source>
</evidence>
<dbReference type="GO" id="GO:0005524">
    <property type="term" value="F:ATP binding"/>
    <property type="evidence" value="ECO:0007669"/>
    <property type="project" value="UniProtKB-KW"/>
</dbReference>
<dbReference type="PANTHER" id="PTHR43065">
    <property type="entry name" value="SENSOR HISTIDINE KINASE"/>
    <property type="match status" value="1"/>
</dbReference>
<dbReference type="SUPFAM" id="SSF55874">
    <property type="entry name" value="ATPase domain of HSP90 chaperone/DNA topoisomerase II/histidine kinase"/>
    <property type="match status" value="1"/>
</dbReference>
<keyword evidence="7" id="KW-0067">ATP-binding</keyword>
<dbReference type="HOGENOM" id="CLU_000445_89_1_7"/>
<dbReference type="CDD" id="cd00082">
    <property type="entry name" value="HisKA"/>
    <property type="match status" value="1"/>
</dbReference>
<dbReference type="InterPro" id="IPR005467">
    <property type="entry name" value="His_kinase_dom"/>
</dbReference>
<keyword evidence="3" id="KW-0597">Phosphoprotein</keyword>
<dbReference type="Gene3D" id="3.30.565.10">
    <property type="entry name" value="Histidine kinase-like ATPase, C-terminal domain"/>
    <property type="match status" value="1"/>
</dbReference>
<dbReference type="OrthoDB" id="9777714at2"/>
<name>T2GEP3_MEGG1</name>
<dbReference type="InterPro" id="IPR036097">
    <property type="entry name" value="HisK_dim/P_sf"/>
</dbReference>
<keyword evidence="12" id="KW-1185">Reference proteome</keyword>
<keyword evidence="4" id="KW-0808">Transferase</keyword>
<dbReference type="eggNOG" id="COG4191">
    <property type="taxonomic scope" value="Bacteria"/>
</dbReference>
<keyword evidence="8" id="KW-0902">Two-component regulatory system</keyword>
<dbReference type="SMART" id="SM00387">
    <property type="entry name" value="HATPase_c"/>
    <property type="match status" value="1"/>
</dbReference>